<organism evidence="1 2">
    <name type="scientific">Clavispora lusitaniae</name>
    <name type="common">Candida lusitaniae</name>
    <dbReference type="NCBI Taxonomy" id="36911"/>
    <lineage>
        <taxon>Eukaryota</taxon>
        <taxon>Fungi</taxon>
        <taxon>Dikarya</taxon>
        <taxon>Ascomycota</taxon>
        <taxon>Saccharomycotina</taxon>
        <taxon>Pichiomycetes</taxon>
        <taxon>Metschnikowiaceae</taxon>
        <taxon>Clavispora</taxon>
    </lineage>
</organism>
<evidence type="ECO:0000313" key="2">
    <source>
        <dbReference type="Proteomes" id="UP000326582"/>
    </source>
</evidence>
<proteinExistence type="predicted"/>
<protein>
    <submittedName>
        <fullName evidence="1">Origin recognition complex subunit</fullName>
    </submittedName>
</protein>
<name>A0ACD0WEW9_CLALS</name>
<sequence>MREKELDLLSCFITKEPLCSSPNLVVQGYKSVGKTYTVLNYLHELGIKKSIVNCDECITQKILLQRCLMSIMAESGKEYDPSNFMYKGLKAARTSVLCENFAYFLMSLEQFIVATGYNEPHVLVLDRFDQCCDPTDDLFSAFVRLQEHSVIRNISVIYITSHDDPREISTLSVPHIHFGPYSQDQLVEILQAKHSFHLNDVSPDEDVAFWRNFTKLIVDLFYDYTGSDLLLLSDLCHNLWHKFANPVNNGRYKPSEFLRLFRDIRDQIFNDSIVSNSCITDYITKTEEVPSNVSPFADLPYHSKFLLIASYLASYVDPKSDLNVFSRMKTLKKRKERKTTESSISKKNINSRLLSASFFDLERLKAILSVIYRNESKSLSQDNQEYLNLYQDLTERELAKKDNEFATFTLNTTVDVNTQLSTLVSLGLINRTYASDILSSKIRWKCNVGWDIIESLAREISFPIENYILDR</sequence>
<evidence type="ECO:0000313" key="1">
    <source>
        <dbReference type="EMBL" id="QFZ25658.1"/>
    </source>
</evidence>
<accession>A0ACD0WEW9</accession>
<dbReference type="EMBL" id="CP038484">
    <property type="protein sequence ID" value="QFZ25658.1"/>
    <property type="molecule type" value="Genomic_DNA"/>
</dbReference>
<dbReference type="Proteomes" id="UP000326582">
    <property type="component" value="Chromosome 1"/>
</dbReference>
<reference evidence="2" key="1">
    <citation type="journal article" date="2019" name="MBio">
        <title>Comparative genomics for the elucidation of multidrug resistance (MDR) in Candida lusitaniae.</title>
        <authorList>
            <person name="Kannan A."/>
            <person name="Asner S.A."/>
            <person name="Trachsel E."/>
            <person name="Kelly S."/>
            <person name="Parker J."/>
            <person name="Sanglard D."/>
        </authorList>
    </citation>
    <scope>NUCLEOTIDE SEQUENCE [LARGE SCALE GENOMIC DNA]</scope>
    <source>
        <strain evidence="2">P1</strain>
    </source>
</reference>
<keyword evidence="2" id="KW-1185">Reference proteome</keyword>
<gene>
    <name evidence="1" type="ORF">EJF14_10761</name>
</gene>